<name>A0A4S8IA15_MUSBA</name>
<dbReference type="Pfam" id="PF13639">
    <property type="entry name" value="zf-RING_2"/>
    <property type="match status" value="1"/>
</dbReference>
<evidence type="ECO:0000256" key="5">
    <source>
        <dbReference type="ARBA" id="ARBA00022771"/>
    </source>
</evidence>
<dbReference type="PANTHER" id="PTHR15710">
    <property type="entry name" value="E3 UBIQUITIN-PROTEIN LIGASE PRAJA"/>
    <property type="match status" value="1"/>
</dbReference>
<evidence type="ECO:0000256" key="9">
    <source>
        <dbReference type="SAM" id="MobiDB-lite"/>
    </source>
</evidence>
<dbReference type="EMBL" id="PYDT01000011">
    <property type="protein sequence ID" value="THU44873.1"/>
    <property type="molecule type" value="Genomic_DNA"/>
</dbReference>
<keyword evidence="3" id="KW-0808">Transferase</keyword>
<evidence type="ECO:0000256" key="1">
    <source>
        <dbReference type="ARBA" id="ARBA00000900"/>
    </source>
</evidence>
<keyword evidence="4" id="KW-0479">Metal-binding</keyword>
<keyword evidence="6" id="KW-0833">Ubl conjugation pathway</keyword>
<dbReference type="InterPro" id="IPR001841">
    <property type="entry name" value="Znf_RING"/>
</dbReference>
<dbReference type="EC" id="2.3.2.27" evidence="2"/>
<dbReference type="FunFam" id="3.30.40.10:FF:000127">
    <property type="entry name" value="E3 ubiquitin-protein ligase RNF181"/>
    <property type="match status" value="1"/>
</dbReference>
<evidence type="ECO:0000256" key="4">
    <source>
        <dbReference type="ARBA" id="ARBA00022723"/>
    </source>
</evidence>
<feature type="domain" description="RING-type" evidence="10">
    <location>
        <begin position="157"/>
        <end position="198"/>
    </location>
</feature>
<evidence type="ECO:0000256" key="3">
    <source>
        <dbReference type="ARBA" id="ARBA00022679"/>
    </source>
</evidence>
<dbReference type="GO" id="GO:0008270">
    <property type="term" value="F:zinc ion binding"/>
    <property type="evidence" value="ECO:0007669"/>
    <property type="project" value="UniProtKB-KW"/>
</dbReference>
<evidence type="ECO:0000256" key="7">
    <source>
        <dbReference type="ARBA" id="ARBA00022833"/>
    </source>
</evidence>
<protein>
    <recommendedName>
        <fullName evidence="2">RING-type E3 ubiquitin transferase</fullName>
        <ecNumber evidence="2">2.3.2.27</ecNumber>
    </recommendedName>
</protein>
<dbReference type="GO" id="GO:0016567">
    <property type="term" value="P:protein ubiquitination"/>
    <property type="evidence" value="ECO:0007669"/>
    <property type="project" value="UniProtKB-ARBA"/>
</dbReference>
<dbReference type="PROSITE" id="PS50089">
    <property type="entry name" value="ZF_RING_2"/>
    <property type="match status" value="1"/>
</dbReference>
<keyword evidence="7" id="KW-0862">Zinc</keyword>
<evidence type="ECO:0000256" key="2">
    <source>
        <dbReference type="ARBA" id="ARBA00012483"/>
    </source>
</evidence>
<evidence type="ECO:0000313" key="11">
    <source>
        <dbReference type="EMBL" id="THU44873.1"/>
    </source>
</evidence>
<dbReference type="InterPro" id="IPR013083">
    <property type="entry name" value="Znf_RING/FYVE/PHD"/>
</dbReference>
<evidence type="ECO:0000256" key="8">
    <source>
        <dbReference type="PROSITE-ProRule" id="PRU00175"/>
    </source>
</evidence>
<dbReference type="Gene3D" id="3.30.40.10">
    <property type="entry name" value="Zinc/RING finger domain, C3HC4 (zinc finger)"/>
    <property type="match status" value="1"/>
</dbReference>
<dbReference type="SMART" id="SM00184">
    <property type="entry name" value="RING"/>
    <property type="match status" value="1"/>
</dbReference>
<dbReference type="GO" id="GO:0005737">
    <property type="term" value="C:cytoplasm"/>
    <property type="evidence" value="ECO:0007669"/>
    <property type="project" value="TreeGrafter"/>
</dbReference>
<accession>A0A4S8IA15</accession>
<dbReference type="AlphaFoldDB" id="A0A4S8IA15"/>
<dbReference type="PANTHER" id="PTHR15710:SF202">
    <property type="entry name" value="RING-TYPE E3 UBIQUITIN TRANSFERASE"/>
    <property type="match status" value="1"/>
</dbReference>
<sequence>MSSAGATGGAAASNLYFCSQCDRTFTFDPADAGDHGVICCVHCGGSVAQGSNFPNLENPNSDLGSLDSQQHSPSHLSDHDADSVPFDELIMFPFSSSVADFYFDAMLIEQQLERWSGRSLNLAPSRRGTQPARKAAVEALPDINIKKAAPGTDPIECTICMDSFDASAVVKQLPCKHMFHKKCILPWLDSHNSCPLCRSELP</sequence>
<comment type="catalytic activity">
    <reaction evidence="1">
        <text>S-ubiquitinyl-[E2 ubiquitin-conjugating enzyme]-L-cysteine + [acceptor protein]-L-lysine = [E2 ubiquitin-conjugating enzyme]-L-cysteine + N(6)-ubiquitinyl-[acceptor protein]-L-lysine.</text>
        <dbReference type="EC" id="2.3.2.27"/>
    </reaction>
</comment>
<feature type="region of interest" description="Disordered" evidence="9">
    <location>
        <begin position="54"/>
        <end position="79"/>
    </location>
</feature>
<organism evidence="11 12">
    <name type="scientific">Musa balbisiana</name>
    <name type="common">Banana</name>
    <dbReference type="NCBI Taxonomy" id="52838"/>
    <lineage>
        <taxon>Eukaryota</taxon>
        <taxon>Viridiplantae</taxon>
        <taxon>Streptophyta</taxon>
        <taxon>Embryophyta</taxon>
        <taxon>Tracheophyta</taxon>
        <taxon>Spermatophyta</taxon>
        <taxon>Magnoliopsida</taxon>
        <taxon>Liliopsida</taxon>
        <taxon>Zingiberales</taxon>
        <taxon>Musaceae</taxon>
        <taxon>Musa</taxon>
    </lineage>
</organism>
<dbReference type="GO" id="GO:0061630">
    <property type="term" value="F:ubiquitin protein ligase activity"/>
    <property type="evidence" value="ECO:0007669"/>
    <property type="project" value="UniProtKB-EC"/>
</dbReference>
<gene>
    <name evidence="11" type="ORF">C4D60_Mb02t11950</name>
</gene>
<evidence type="ECO:0000256" key="6">
    <source>
        <dbReference type="ARBA" id="ARBA00022786"/>
    </source>
</evidence>
<dbReference type="Proteomes" id="UP000317650">
    <property type="component" value="Chromosome 2"/>
</dbReference>
<evidence type="ECO:0000259" key="10">
    <source>
        <dbReference type="PROSITE" id="PS50089"/>
    </source>
</evidence>
<reference evidence="11 12" key="1">
    <citation type="journal article" date="2019" name="Nat. Plants">
        <title>Genome sequencing of Musa balbisiana reveals subgenome evolution and function divergence in polyploid bananas.</title>
        <authorList>
            <person name="Yao X."/>
        </authorList>
    </citation>
    <scope>NUCLEOTIDE SEQUENCE [LARGE SCALE GENOMIC DNA]</scope>
    <source>
        <strain evidence="12">cv. DH-PKW</strain>
        <tissue evidence="11">Leaves</tissue>
    </source>
</reference>
<evidence type="ECO:0000313" key="12">
    <source>
        <dbReference type="Proteomes" id="UP000317650"/>
    </source>
</evidence>
<comment type="caution">
    <text evidence="11">The sequence shown here is derived from an EMBL/GenBank/DDBJ whole genome shotgun (WGS) entry which is preliminary data.</text>
</comment>
<feature type="compositionally biased region" description="Polar residues" evidence="9">
    <location>
        <begin position="54"/>
        <end position="75"/>
    </location>
</feature>
<dbReference type="SUPFAM" id="SSF57850">
    <property type="entry name" value="RING/U-box"/>
    <property type="match status" value="1"/>
</dbReference>
<keyword evidence="5 8" id="KW-0863">Zinc-finger</keyword>
<keyword evidence="12" id="KW-1185">Reference proteome</keyword>
<dbReference type="STRING" id="52838.A0A4S8IA15"/>
<proteinExistence type="predicted"/>